<dbReference type="InterPro" id="IPR024747">
    <property type="entry name" value="Pyridox_Oxase-rel"/>
</dbReference>
<keyword evidence="2" id="KW-1185">Reference proteome</keyword>
<name>A0ABS0EHU6_9FLAO</name>
<dbReference type="InterPro" id="IPR012349">
    <property type="entry name" value="Split_barrel_FMN-bd"/>
</dbReference>
<protein>
    <submittedName>
        <fullName evidence="1">Pyridoxamine 5'-phosphate oxidase family protein</fullName>
    </submittedName>
</protein>
<evidence type="ECO:0000313" key="1">
    <source>
        <dbReference type="EMBL" id="MBF8149853.1"/>
    </source>
</evidence>
<dbReference type="RefSeq" id="WP_195871127.1">
    <property type="nucleotide sequence ID" value="NZ_JADOET010000005.1"/>
</dbReference>
<evidence type="ECO:0000313" key="2">
    <source>
        <dbReference type="Proteomes" id="UP000611215"/>
    </source>
</evidence>
<reference evidence="1 2" key="1">
    <citation type="submission" date="2020-11" db="EMBL/GenBank/DDBJ databases">
        <title>Winogradskyella marina sp. nov., isolated from marine sediment.</title>
        <authorList>
            <person name="Bo J."/>
            <person name="Wang S."/>
            <person name="Song X."/>
            <person name="Du Z."/>
        </authorList>
    </citation>
    <scope>NUCLEOTIDE SEQUENCE [LARGE SCALE GENOMIC DNA]</scope>
    <source>
        <strain evidence="1 2">F6397</strain>
    </source>
</reference>
<proteinExistence type="predicted"/>
<dbReference type="Gene3D" id="2.30.110.10">
    <property type="entry name" value="Electron Transport, Fmn-binding Protein, Chain A"/>
    <property type="match status" value="1"/>
</dbReference>
<dbReference type="Pfam" id="PF12900">
    <property type="entry name" value="Pyridox_ox_2"/>
    <property type="match status" value="1"/>
</dbReference>
<sequence length="151" mass="17393">MIKSLNREECELVLGRSYIGHLAYIYQNRPFVVPITYFYSEKDNRIICYSGDGHKINALRQQKAVALEVTEITTITNWKSVVAHGQYIELERSSAKALLHEFSLGVKDVVMRKELRDLDFISEFSAKIESDETPIVFVIEIKELTGKLKHD</sequence>
<dbReference type="SUPFAM" id="SSF50475">
    <property type="entry name" value="FMN-binding split barrel"/>
    <property type="match status" value="1"/>
</dbReference>
<comment type="caution">
    <text evidence="1">The sequence shown here is derived from an EMBL/GenBank/DDBJ whole genome shotgun (WGS) entry which is preliminary data.</text>
</comment>
<dbReference type="EMBL" id="JADOET010000005">
    <property type="protein sequence ID" value="MBF8149853.1"/>
    <property type="molecule type" value="Genomic_DNA"/>
</dbReference>
<dbReference type="Proteomes" id="UP000611215">
    <property type="component" value="Unassembled WGS sequence"/>
</dbReference>
<organism evidence="1 2">
    <name type="scientific">Winogradskyella marina</name>
    <dbReference type="NCBI Taxonomy" id="2785530"/>
    <lineage>
        <taxon>Bacteria</taxon>
        <taxon>Pseudomonadati</taxon>
        <taxon>Bacteroidota</taxon>
        <taxon>Flavobacteriia</taxon>
        <taxon>Flavobacteriales</taxon>
        <taxon>Flavobacteriaceae</taxon>
        <taxon>Winogradskyella</taxon>
    </lineage>
</organism>
<accession>A0ABS0EHU6</accession>
<gene>
    <name evidence="1" type="ORF">ITJ86_08070</name>
</gene>